<dbReference type="GO" id="GO:0006508">
    <property type="term" value="P:proteolysis"/>
    <property type="evidence" value="ECO:0007669"/>
    <property type="project" value="UniProtKB-KW"/>
</dbReference>
<accession>A0A3N9U2X6</accession>
<dbReference type="SMART" id="SM00464">
    <property type="entry name" value="LON"/>
    <property type="match status" value="1"/>
</dbReference>
<dbReference type="SUPFAM" id="SSF88697">
    <property type="entry name" value="PUA domain-like"/>
    <property type="match status" value="1"/>
</dbReference>
<keyword evidence="2" id="KW-0378">Hydrolase</keyword>
<comment type="caution">
    <text evidence="2">The sequence shown here is derived from an EMBL/GenBank/DDBJ whole genome shotgun (WGS) entry which is preliminary data.</text>
</comment>
<dbReference type="Pfam" id="PF02190">
    <property type="entry name" value="LON_substr_bdg"/>
    <property type="match status" value="1"/>
</dbReference>
<dbReference type="PANTHER" id="PTHR46732">
    <property type="entry name" value="ATP-DEPENDENT PROTEASE LA (LON) DOMAIN PROTEIN"/>
    <property type="match status" value="1"/>
</dbReference>
<sequence length="192" mass="22346">MEEVMLFPLGSIVLPEGKMKLRIFEPRYKRMVSECSKQRKGFGICLFDSNAGENINPLSAYGCYVKIVDFETLSDGLLGITVSGIKRFKLRSVRKDFDELRLATVDWLPNWDFIELNSGEKEMAEKLQEIYKQFPEIGELYQQRFLDDLSWVTQRWLELLPLSNDQFDELINNSNCYKSVGFINKALDHINI</sequence>
<evidence type="ECO:0000313" key="3">
    <source>
        <dbReference type="Proteomes" id="UP000281112"/>
    </source>
</evidence>
<dbReference type="Proteomes" id="UP000281112">
    <property type="component" value="Unassembled WGS sequence"/>
</dbReference>
<dbReference type="EMBL" id="RJVQ01000002">
    <property type="protein sequence ID" value="RQW63902.1"/>
    <property type="molecule type" value="Genomic_DNA"/>
</dbReference>
<proteinExistence type="predicted"/>
<name>A0A3N9U2X6_9VIBR</name>
<keyword evidence="2" id="KW-0645">Protease</keyword>
<feature type="domain" description="Lon N-terminal" evidence="1">
    <location>
        <begin position="3"/>
        <end position="192"/>
    </location>
</feature>
<dbReference type="InterPro" id="IPR046336">
    <property type="entry name" value="Lon_prtase_N_sf"/>
</dbReference>
<evidence type="ECO:0000259" key="1">
    <source>
        <dbReference type="SMART" id="SM00464"/>
    </source>
</evidence>
<dbReference type="InterPro" id="IPR015947">
    <property type="entry name" value="PUA-like_sf"/>
</dbReference>
<evidence type="ECO:0000313" key="2">
    <source>
        <dbReference type="EMBL" id="RQW63902.1"/>
    </source>
</evidence>
<dbReference type="Gene3D" id="2.30.130.40">
    <property type="entry name" value="LON domain-like"/>
    <property type="match status" value="1"/>
</dbReference>
<dbReference type="OrthoDB" id="8558970at2"/>
<keyword evidence="3" id="KW-1185">Reference proteome</keyword>
<dbReference type="AlphaFoldDB" id="A0A3N9U2X6"/>
<gene>
    <name evidence="2" type="ORF">EES38_04660</name>
</gene>
<protein>
    <submittedName>
        <fullName evidence="2">ATP-dependent protease</fullName>
    </submittedName>
</protein>
<dbReference type="GO" id="GO:0008233">
    <property type="term" value="F:peptidase activity"/>
    <property type="evidence" value="ECO:0007669"/>
    <property type="project" value="UniProtKB-KW"/>
</dbReference>
<dbReference type="PANTHER" id="PTHR46732:SF8">
    <property type="entry name" value="ATP-DEPENDENT PROTEASE LA (LON) DOMAIN PROTEIN"/>
    <property type="match status" value="1"/>
</dbReference>
<dbReference type="RefSeq" id="WP_124936022.1">
    <property type="nucleotide sequence ID" value="NZ_RJVQ01000002.1"/>
</dbReference>
<organism evidence="2 3">
    <name type="scientific">Vibrio viridaestus</name>
    <dbReference type="NCBI Taxonomy" id="2487322"/>
    <lineage>
        <taxon>Bacteria</taxon>
        <taxon>Pseudomonadati</taxon>
        <taxon>Pseudomonadota</taxon>
        <taxon>Gammaproteobacteria</taxon>
        <taxon>Vibrionales</taxon>
        <taxon>Vibrionaceae</taxon>
        <taxon>Vibrio</taxon>
    </lineage>
</organism>
<dbReference type="InterPro" id="IPR003111">
    <property type="entry name" value="Lon_prtase_N"/>
</dbReference>
<reference evidence="2 3" key="1">
    <citation type="submission" date="2018-11" db="EMBL/GenBank/DDBJ databases">
        <title>Vibrio LJC006 sp. nov., isolated from seawater during the bloom of the enteromorpha.</title>
        <authorList>
            <person name="Liang J."/>
        </authorList>
    </citation>
    <scope>NUCLEOTIDE SEQUENCE [LARGE SCALE GENOMIC DNA]</scope>
    <source>
        <strain evidence="2 3">LJC006</strain>
    </source>
</reference>